<dbReference type="InterPro" id="IPR000182">
    <property type="entry name" value="GNAT_dom"/>
</dbReference>
<keyword evidence="2" id="KW-0012">Acyltransferase</keyword>
<evidence type="ECO:0000259" key="3">
    <source>
        <dbReference type="PROSITE" id="PS51186"/>
    </source>
</evidence>
<evidence type="ECO:0000313" key="5">
    <source>
        <dbReference type="Proteomes" id="UP000053797"/>
    </source>
</evidence>
<protein>
    <submittedName>
        <fullName evidence="4">GCN5 family acetyltransferase</fullName>
    </submittedName>
</protein>
<dbReference type="Pfam" id="PF00583">
    <property type="entry name" value="Acetyltransf_1"/>
    <property type="match status" value="2"/>
</dbReference>
<accession>A0A0V8GIL0</accession>
<dbReference type="PROSITE" id="PS51186">
    <property type="entry name" value="GNAT"/>
    <property type="match status" value="2"/>
</dbReference>
<dbReference type="GO" id="GO:0016747">
    <property type="term" value="F:acyltransferase activity, transferring groups other than amino-acyl groups"/>
    <property type="evidence" value="ECO:0007669"/>
    <property type="project" value="InterPro"/>
</dbReference>
<dbReference type="EMBL" id="LNQL01000001">
    <property type="protein sequence ID" value="KSU50110.1"/>
    <property type="molecule type" value="Genomic_DNA"/>
</dbReference>
<dbReference type="Gene3D" id="3.40.630.30">
    <property type="match status" value="2"/>
</dbReference>
<dbReference type="InterPro" id="IPR050832">
    <property type="entry name" value="Bact_Acetyltransf"/>
</dbReference>
<keyword evidence="1 4" id="KW-0808">Transferase</keyword>
<name>A0A0V8GIL0_9BACL</name>
<proteinExistence type="predicted"/>
<feature type="domain" description="N-acetyltransferase" evidence="3">
    <location>
        <begin position="142"/>
        <end position="276"/>
    </location>
</feature>
<dbReference type="Proteomes" id="UP000053797">
    <property type="component" value="Unassembled WGS sequence"/>
</dbReference>
<dbReference type="PANTHER" id="PTHR43877:SF2">
    <property type="entry name" value="AMINOALKYLPHOSPHONATE N-ACETYLTRANSFERASE-RELATED"/>
    <property type="match status" value="1"/>
</dbReference>
<feature type="domain" description="N-acetyltransferase" evidence="3">
    <location>
        <begin position="3"/>
        <end position="140"/>
    </location>
</feature>
<evidence type="ECO:0000313" key="4">
    <source>
        <dbReference type="EMBL" id="KSU50110.1"/>
    </source>
</evidence>
<gene>
    <name evidence="4" type="ORF">AS033_01680</name>
</gene>
<evidence type="ECO:0000256" key="2">
    <source>
        <dbReference type="ARBA" id="ARBA00023315"/>
    </source>
</evidence>
<dbReference type="PANTHER" id="PTHR43877">
    <property type="entry name" value="AMINOALKYLPHOSPHONATE N-ACETYLTRANSFERASE-RELATED-RELATED"/>
    <property type="match status" value="1"/>
</dbReference>
<dbReference type="AlphaFoldDB" id="A0A0V8GIL0"/>
<dbReference type="OrthoDB" id="7163760at2"/>
<dbReference type="InterPro" id="IPR016181">
    <property type="entry name" value="Acyl_CoA_acyltransferase"/>
</dbReference>
<organism evidence="4 5">
    <name type="scientific">Exiguobacterium indicum</name>
    <dbReference type="NCBI Taxonomy" id="296995"/>
    <lineage>
        <taxon>Bacteria</taxon>
        <taxon>Bacillati</taxon>
        <taxon>Bacillota</taxon>
        <taxon>Bacilli</taxon>
        <taxon>Bacillales</taxon>
        <taxon>Bacillales Family XII. Incertae Sedis</taxon>
        <taxon>Exiguobacterium</taxon>
    </lineage>
</organism>
<reference evidence="4 5" key="1">
    <citation type="journal article" date="2015" name="Int. J. Syst. Evol. Microbiol.">
        <title>Exiguobacterium enclense sp. nov., isolated from sediment.</title>
        <authorList>
            <person name="Dastager S.G."/>
            <person name="Mawlankar R."/>
            <person name="Sonalkar V.V."/>
            <person name="Thorat M.N."/>
            <person name="Mual P."/>
            <person name="Verma A."/>
            <person name="Krishnamurthi S."/>
            <person name="Tang S.K."/>
            <person name="Li W.J."/>
        </authorList>
    </citation>
    <scope>NUCLEOTIDE SEQUENCE [LARGE SCALE GENOMIC DNA]</scope>
    <source>
        <strain evidence="4 5">NIO-1109</strain>
    </source>
</reference>
<dbReference type="CDD" id="cd04301">
    <property type="entry name" value="NAT_SF"/>
    <property type="match status" value="2"/>
</dbReference>
<dbReference type="RefSeq" id="WP_035396223.1">
    <property type="nucleotide sequence ID" value="NZ_FMYN01000001.1"/>
</dbReference>
<evidence type="ECO:0000256" key="1">
    <source>
        <dbReference type="ARBA" id="ARBA00022679"/>
    </source>
</evidence>
<dbReference type="SUPFAM" id="SSF55729">
    <property type="entry name" value="Acyl-CoA N-acyltransferases (Nat)"/>
    <property type="match status" value="2"/>
</dbReference>
<sequence length="276" mass="30817">MEWNVTDVKQTTDVLQLEKCVNDHDGIELKVAADWVGENDFAIYDGEQLIGYLQAFAYLPTEWELNVFVDPDYRKQGIFTALVEAARARATEAGVEAFTFVIDDASESGQAVLEGLGAEYRMTEYNMILKKAQLFLKADPDFELREATADDRPFIVETLGKSFGNTDEEAESIYQAIESDDRITFIGVASGKPVGVIRAYLASDTQASIHAFAVRPEAQGNGYGKKMLKLMVQALFRTGRTQLELDVETDNDRALDLYKEAGFVVHRGYQFHVLAV</sequence>
<comment type="caution">
    <text evidence="4">The sequence shown here is derived from an EMBL/GenBank/DDBJ whole genome shotgun (WGS) entry which is preliminary data.</text>
</comment>